<evidence type="ECO:0000313" key="6">
    <source>
        <dbReference type="EMBL" id="JAG09255.1"/>
    </source>
</evidence>
<dbReference type="GO" id="GO:0010608">
    <property type="term" value="P:post-transcriptional regulation of gene expression"/>
    <property type="evidence" value="ECO:0007669"/>
    <property type="project" value="TreeGrafter"/>
</dbReference>
<dbReference type="PROSITE" id="PS50303">
    <property type="entry name" value="PUM_HD"/>
    <property type="match status" value="1"/>
</dbReference>
<dbReference type="InterPro" id="IPR001313">
    <property type="entry name" value="Pumilio_RNA-bd_rpt"/>
</dbReference>
<reference evidence="5" key="1">
    <citation type="journal article" date="2014" name="PLoS ONE">
        <title>Transcriptome-Based Identification of ABC Transporters in the Western Tarnished Plant Bug Lygus hesperus.</title>
        <authorList>
            <person name="Hull J.J."/>
            <person name="Chaney K."/>
            <person name="Geib S.M."/>
            <person name="Fabrick J.A."/>
            <person name="Brent C.S."/>
            <person name="Walsh D."/>
            <person name="Lavine L.C."/>
        </authorList>
    </citation>
    <scope>NUCLEOTIDE SEQUENCE</scope>
</reference>
<evidence type="ECO:0000256" key="1">
    <source>
        <dbReference type="ARBA" id="ARBA00022737"/>
    </source>
</evidence>
<dbReference type="InterPro" id="IPR033133">
    <property type="entry name" value="PUM-HD"/>
</dbReference>
<dbReference type="GO" id="GO:0003729">
    <property type="term" value="F:mRNA binding"/>
    <property type="evidence" value="ECO:0007669"/>
    <property type="project" value="TreeGrafter"/>
</dbReference>
<dbReference type="SMART" id="SM00025">
    <property type="entry name" value="Pumilio"/>
    <property type="match status" value="3"/>
</dbReference>
<feature type="repeat" description="Pumilio" evidence="2">
    <location>
        <begin position="110"/>
        <end position="145"/>
    </location>
</feature>
<proteinExistence type="predicted"/>
<dbReference type="AlphaFoldDB" id="A0A0A9WRZ5"/>
<sequence length="201" mass="22485">MMSRDQQGCRLLQAVLHSEVFGSDIAMLGDFVHHSNNSNEAKIRNNNDNAIVVDDHAVRFTSSLPVQRILNAIEPVLHEVMSDAYGNFLVQKLFEVAPRAERLRLFASPSLQQNLCHVAASPHGTFAVQRLIETLRNEQEEYVVFAALQHNLLQLLTNVNGGHVLYKMMSFIKQRYLTTSNQTNSSVHCGTSATLSPSNVR</sequence>
<evidence type="ECO:0000259" key="4">
    <source>
        <dbReference type="PROSITE" id="PS50303"/>
    </source>
</evidence>
<dbReference type="GO" id="GO:0005737">
    <property type="term" value="C:cytoplasm"/>
    <property type="evidence" value="ECO:0007669"/>
    <property type="project" value="TreeGrafter"/>
</dbReference>
<dbReference type="SUPFAM" id="SSF48371">
    <property type="entry name" value="ARM repeat"/>
    <property type="match status" value="1"/>
</dbReference>
<gene>
    <name evidence="5" type="ORF">CM83_42051</name>
    <name evidence="6" type="ORF">CM83_42058</name>
</gene>
<feature type="domain" description="PUM-HD" evidence="4">
    <location>
        <begin position="7"/>
        <end position="201"/>
    </location>
</feature>
<protein>
    <recommendedName>
        <fullName evidence="4">PUM-HD domain-containing protein</fullName>
    </recommendedName>
</protein>
<organism evidence="5">
    <name type="scientific">Lygus hesperus</name>
    <name type="common">Western plant bug</name>
    <dbReference type="NCBI Taxonomy" id="30085"/>
    <lineage>
        <taxon>Eukaryota</taxon>
        <taxon>Metazoa</taxon>
        <taxon>Ecdysozoa</taxon>
        <taxon>Arthropoda</taxon>
        <taxon>Hexapoda</taxon>
        <taxon>Insecta</taxon>
        <taxon>Pterygota</taxon>
        <taxon>Neoptera</taxon>
        <taxon>Paraneoptera</taxon>
        <taxon>Hemiptera</taxon>
        <taxon>Heteroptera</taxon>
        <taxon>Panheteroptera</taxon>
        <taxon>Cimicomorpha</taxon>
        <taxon>Miridae</taxon>
        <taxon>Mirini</taxon>
        <taxon>Lygus</taxon>
    </lineage>
</organism>
<evidence type="ECO:0000256" key="3">
    <source>
        <dbReference type="SAM" id="MobiDB-lite"/>
    </source>
</evidence>
<dbReference type="EMBL" id="GBHO01034349">
    <property type="protein sequence ID" value="JAG09255.1"/>
    <property type="molecule type" value="Transcribed_RNA"/>
</dbReference>
<dbReference type="PROSITE" id="PS50302">
    <property type="entry name" value="PUM"/>
    <property type="match status" value="2"/>
</dbReference>
<feature type="repeat" description="Pumilio" evidence="2">
    <location>
        <begin position="72"/>
        <end position="107"/>
    </location>
</feature>
<evidence type="ECO:0000256" key="2">
    <source>
        <dbReference type="PROSITE-ProRule" id="PRU00317"/>
    </source>
</evidence>
<dbReference type="PANTHER" id="PTHR12537:SF50">
    <property type="entry name" value="RNA BINDING PROTEIN, PUTATIVE-RELATED"/>
    <property type="match status" value="1"/>
</dbReference>
<accession>A0A0A9WRZ5</accession>
<name>A0A0A9WRZ5_LYGHE</name>
<dbReference type="Pfam" id="PF00806">
    <property type="entry name" value="PUF"/>
    <property type="match status" value="3"/>
</dbReference>
<dbReference type="InterPro" id="IPR016024">
    <property type="entry name" value="ARM-type_fold"/>
</dbReference>
<dbReference type="PANTHER" id="PTHR12537">
    <property type="entry name" value="RNA BINDING PROTEIN PUMILIO-RELATED"/>
    <property type="match status" value="1"/>
</dbReference>
<evidence type="ECO:0000313" key="5">
    <source>
        <dbReference type="EMBL" id="JAG09253.1"/>
    </source>
</evidence>
<dbReference type="EMBL" id="GBHO01034351">
    <property type="protein sequence ID" value="JAG09253.1"/>
    <property type="molecule type" value="Transcribed_RNA"/>
</dbReference>
<keyword evidence="1" id="KW-0677">Repeat</keyword>
<dbReference type="Gene3D" id="1.25.10.10">
    <property type="entry name" value="Leucine-rich Repeat Variant"/>
    <property type="match status" value="1"/>
</dbReference>
<feature type="region of interest" description="Disordered" evidence="3">
    <location>
        <begin position="182"/>
        <end position="201"/>
    </location>
</feature>
<reference evidence="5" key="2">
    <citation type="submission" date="2014-07" db="EMBL/GenBank/DDBJ databases">
        <authorList>
            <person name="Hull J."/>
        </authorList>
    </citation>
    <scope>NUCLEOTIDE SEQUENCE</scope>
</reference>
<dbReference type="InterPro" id="IPR011989">
    <property type="entry name" value="ARM-like"/>
</dbReference>